<dbReference type="Proteomes" id="UP000735302">
    <property type="component" value="Unassembled WGS sequence"/>
</dbReference>
<sequence>MLWLSGRGLTRSTWRLLNLSDGNEHSVRRSCVTVDFGNLTVRTCLTPQADVTPHAMPQELLRYGLLCKPNIRVRETMDLVGNWSSPRRRKHWLWSPHGSLQSSVDDPMSTSLSMRPVVAVRYKAISSELTWSLARQSKLIQSSPRGSVVRELR</sequence>
<name>A0AAV4B6R7_9GAST</name>
<keyword evidence="2" id="KW-1185">Reference proteome</keyword>
<evidence type="ECO:0000313" key="1">
    <source>
        <dbReference type="EMBL" id="GFO14862.1"/>
    </source>
</evidence>
<gene>
    <name evidence="1" type="ORF">PoB_004136700</name>
</gene>
<evidence type="ECO:0000313" key="2">
    <source>
        <dbReference type="Proteomes" id="UP000735302"/>
    </source>
</evidence>
<accession>A0AAV4B6R7</accession>
<proteinExistence type="predicted"/>
<dbReference type="EMBL" id="BLXT01004580">
    <property type="protein sequence ID" value="GFO14862.1"/>
    <property type="molecule type" value="Genomic_DNA"/>
</dbReference>
<comment type="caution">
    <text evidence="1">The sequence shown here is derived from an EMBL/GenBank/DDBJ whole genome shotgun (WGS) entry which is preliminary data.</text>
</comment>
<dbReference type="AlphaFoldDB" id="A0AAV4B6R7"/>
<organism evidence="1 2">
    <name type="scientific">Plakobranchus ocellatus</name>
    <dbReference type="NCBI Taxonomy" id="259542"/>
    <lineage>
        <taxon>Eukaryota</taxon>
        <taxon>Metazoa</taxon>
        <taxon>Spiralia</taxon>
        <taxon>Lophotrochozoa</taxon>
        <taxon>Mollusca</taxon>
        <taxon>Gastropoda</taxon>
        <taxon>Heterobranchia</taxon>
        <taxon>Euthyneura</taxon>
        <taxon>Panpulmonata</taxon>
        <taxon>Sacoglossa</taxon>
        <taxon>Placobranchoidea</taxon>
        <taxon>Plakobranchidae</taxon>
        <taxon>Plakobranchus</taxon>
    </lineage>
</organism>
<reference evidence="1 2" key="1">
    <citation type="journal article" date="2021" name="Elife">
        <title>Chloroplast acquisition without the gene transfer in kleptoplastic sea slugs, Plakobranchus ocellatus.</title>
        <authorList>
            <person name="Maeda T."/>
            <person name="Takahashi S."/>
            <person name="Yoshida T."/>
            <person name="Shimamura S."/>
            <person name="Takaki Y."/>
            <person name="Nagai Y."/>
            <person name="Toyoda A."/>
            <person name="Suzuki Y."/>
            <person name="Arimoto A."/>
            <person name="Ishii H."/>
            <person name="Satoh N."/>
            <person name="Nishiyama T."/>
            <person name="Hasebe M."/>
            <person name="Maruyama T."/>
            <person name="Minagawa J."/>
            <person name="Obokata J."/>
            <person name="Shigenobu S."/>
        </authorList>
    </citation>
    <scope>NUCLEOTIDE SEQUENCE [LARGE SCALE GENOMIC DNA]</scope>
</reference>
<protein>
    <submittedName>
        <fullName evidence="1">Uncharacterized protein</fullName>
    </submittedName>
</protein>